<evidence type="ECO:0000259" key="13">
    <source>
        <dbReference type="Pfam" id="PF22666"/>
    </source>
</evidence>
<sequence length="858" mass="98131">MEIKGDACGLSPSRPVQQLVYTKAKAPHRVIIPLDRNWTFKERDGESSEFLPVAQFPTNIHLDLIHHKIIPDLFIGKNEIDVQWVGEKAWVYKTSFPSPVLQDNKAVLAFDGLDTFATVVFNGKEILKTMNMFVPERVDVTGLLKSNEDNVLEIAFAPTYLIGKKLVEDLPEHQWGCWNGDPSRLAVRKAQYHYGWDWGPTLLTCGPWRPINLDVYSSRISDLYFSTKVDKSLESAQVEAKADVEGETAEVTFEISLHGTTVSKETVNVEKGFATATFWTQNPELWYPASYGKQPLYTLTASLTSGMTEYDTVSKRFGLRRAELIQRKLQDAPGTTFFFEINNIPMFCGGSNWIPADNFIPRIRPQKYRDWIKLLVEGNQVMIRVWGGGIFEEQSFYDACDEMGVLVWQDFLFACGNYPATRGFLDLVQREARANVKLLRHHPSIVIWAGNNEDYQYQESENLHYDRKDKDPSSWLKSNFPARYIYEKLLLDITKELVPGTYYHPGSPFGGKDTRDPTVGDIHQWNVWHGTQEKYQDFDKLSGRFVSEFGMEAFPNIKTIDSYLPKGKQDVDRYPQSSTVDFHNKATGHERRIALYLVENMQYKFEPFEQFVYCTQLMQAECLASAYRLWKRQWKGPGREYCAGALAWQLNDCWPVTSWSIADYYLRPKQAYYAIKRELAPITIGLKRTVHSTPADKYTRVYIKTVHKIEMWACNLSLQQRTVAVHLKAWDIVTGQKTYSNILHRAFVLEPNRSLEIAELEFPVRIPGAEEESRTVVAAYLVEDGTQIARYVSWPEPLKYVQLQQPRDLRVGLAPDADVVEISAEVPVKGVVLEAGDEGVGFEDNCVDVVPGEVVRVG</sequence>
<evidence type="ECO:0000256" key="2">
    <source>
        <dbReference type="ARBA" id="ARBA00004740"/>
    </source>
</evidence>
<dbReference type="GO" id="GO:0004567">
    <property type="term" value="F:beta-mannosidase activity"/>
    <property type="evidence" value="ECO:0007669"/>
    <property type="project" value="UniProtKB-EC"/>
</dbReference>
<evidence type="ECO:0000259" key="11">
    <source>
        <dbReference type="Pfam" id="PF00703"/>
    </source>
</evidence>
<dbReference type="InterPro" id="IPR054593">
    <property type="entry name" value="Beta-mannosidase-like_N2"/>
</dbReference>
<gene>
    <name evidence="14" type="ORF">FRX48_01936</name>
</gene>
<keyword evidence="5" id="KW-0119">Carbohydrate metabolism</keyword>
<dbReference type="GO" id="GO:0006516">
    <property type="term" value="P:glycoprotein catabolic process"/>
    <property type="evidence" value="ECO:0007669"/>
    <property type="project" value="TreeGrafter"/>
</dbReference>
<keyword evidence="6" id="KW-0326">Glycosidase</keyword>
<dbReference type="InterPro" id="IPR041447">
    <property type="entry name" value="Mannosidase_ig"/>
</dbReference>
<dbReference type="InterPro" id="IPR008979">
    <property type="entry name" value="Galactose-bd-like_sf"/>
</dbReference>
<dbReference type="SUPFAM" id="SSF51445">
    <property type="entry name" value="(Trans)glycosidases"/>
    <property type="match status" value="1"/>
</dbReference>
<dbReference type="PANTHER" id="PTHR43730:SF1">
    <property type="entry name" value="BETA-MANNOSIDASE"/>
    <property type="match status" value="1"/>
</dbReference>
<dbReference type="OrthoDB" id="2866996at2759"/>
<reference evidence="14 15" key="1">
    <citation type="submission" date="2019-09" db="EMBL/GenBank/DDBJ databases">
        <title>The hologenome of the rock-dwelling lichen Lasallia pustulata.</title>
        <authorList>
            <person name="Greshake Tzovaras B."/>
            <person name="Segers F."/>
            <person name="Bicker A."/>
            <person name="Dal Grande F."/>
            <person name="Otte J."/>
            <person name="Hankeln T."/>
            <person name="Schmitt I."/>
            <person name="Ebersberger I."/>
        </authorList>
    </citation>
    <scope>NUCLEOTIDE SEQUENCE [LARGE SCALE GENOMIC DNA]</scope>
    <source>
        <strain evidence="14">A1-1</strain>
    </source>
</reference>
<evidence type="ECO:0000256" key="9">
    <source>
        <dbReference type="ARBA" id="ARBA00041069"/>
    </source>
</evidence>
<evidence type="ECO:0000256" key="3">
    <source>
        <dbReference type="ARBA" id="ARBA00012754"/>
    </source>
</evidence>
<evidence type="ECO:0000259" key="12">
    <source>
        <dbReference type="Pfam" id="PF17786"/>
    </source>
</evidence>
<evidence type="ECO:0000313" key="14">
    <source>
        <dbReference type="EMBL" id="KAA6415183.1"/>
    </source>
</evidence>
<evidence type="ECO:0000313" key="15">
    <source>
        <dbReference type="Proteomes" id="UP000324767"/>
    </source>
</evidence>
<dbReference type="FunFam" id="2.60.120.260:FF:000118">
    <property type="entry name" value="Beta-mannosidase B"/>
    <property type="match status" value="1"/>
</dbReference>
<name>A0A5M8PZK8_9LECA</name>
<dbReference type="Proteomes" id="UP000324767">
    <property type="component" value="Unassembled WGS sequence"/>
</dbReference>
<comment type="pathway">
    <text evidence="2">Glycan metabolism; N-glycan degradation.</text>
</comment>
<dbReference type="FunFam" id="2.60.40.10:FF:001725">
    <property type="entry name" value="Exo-beta-D-glucosaminidase"/>
    <property type="match status" value="1"/>
</dbReference>
<dbReference type="SUPFAM" id="SSF49303">
    <property type="entry name" value="beta-Galactosidase/glucuronidase domain"/>
    <property type="match status" value="2"/>
</dbReference>
<dbReference type="InterPro" id="IPR017853">
    <property type="entry name" value="GH"/>
</dbReference>
<dbReference type="Gene3D" id="2.60.40.10">
    <property type="entry name" value="Immunoglobulins"/>
    <property type="match status" value="2"/>
</dbReference>
<dbReference type="InterPro" id="IPR050887">
    <property type="entry name" value="Beta-mannosidase_GH2"/>
</dbReference>
<dbReference type="EC" id="3.2.1.25" evidence="3"/>
<feature type="domain" description="Glycoside hydrolase family 2 immunoglobulin-like beta-sandwich" evidence="11">
    <location>
        <begin position="219"/>
        <end position="320"/>
    </location>
</feature>
<dbReference type="InterPro" id="IPR036156">
    <property type="entry name" value="Beta-gal/glucu_dom_sf"/>
</dbReference>
<dbReference type="InterPro" id="IPR013783">
    <property type="entry name" value="Ig-like_fold"/>
</dbReference>
<comment type="similarity">
    <text evidence="8">Belongs to the glycosyl hydrolase 2 family. Beta-mannosidase B subfamily.</text>
</comment>
<dbReference type="Gene3D" id="2.60.120.260">
    <property type="entry name" value="Galactose-binding domain-like"/>
    <property type="match status" value="1"/>
</dbReference>
<comment type="caution">
    <text evidence="14">The sequence shown here is derived from an EMBL/GenBank/DDBJ whole genome shotgun (WGS) entry which is preliminary data.</text>
</comment>
<evidence type="ECO:0000256" key="5">
    <source>
        <dbReference type="ARBA" id="ARBA00023277"/>
    </source>
</evidence>
<evidence type="ECO:0000256" key="6">
    <source>
        <dbReference type="ARBA" id="ARBA00023295"/>
    </source>
</evidence>
<keyword evidence="7" id="KW-0624">Polysaccharide degradation</keyword>
<feature type="domain" description="Mannosidase Ig/CBM-like" evidence="12">
    <location>
        <begin position="708"/>
        <end position="800"/>
    </location>
</feature>
<dbReference type="AlphaFoldDB" id="A0A5M8PZK8"/>
<dbReference type="GO" id="GO:0000272">
    <property type="term" value="P:polysaccharide catabolic process"/>
    <property type="evidence" value="ECO:0007669"/>
    <property type="project" value="UniProtKB-KW"/>
</dbReference>
<feature type="domain" description="Beta-mannosidase-like galactose-binding" evidence="13">
    <location>
        <begin position="38"/>
        <end position="209"/>
    </location>
</feature>
<proteinExistence type="inferred from homology"/>
<comment type="catalytic activity">
    <reaction evidence="1">
        <text>Hydrolysis of terminal, non-reducing beta-D-mannose residues in beta-D-mannosides.</text>
        <dbReference type="EC" id="3.2.1.25"/>
    </reaction>
</comment>
<dbReference type="InterPro" id="IPR006102">
    <property type="entry name" value="Ig-like_GH2"/>
</dbReference>
<dbReference type="FunFam" id="3.20.20.80:FF:000050">
    <property type="entry name" value="Beta-mannosidase B"/>
    <property type="match status" value="1"/>
</dbReference>
<accession>A0A5M8PZK8</accession>
<evidence type="ECO:0000256" key="4">
    <source>
        <dbReference type="ARBA" id="ARBA00022801"/>
    </source>
</evidence>
<evidence type="ECO:0000256" key="7">
    <source>
        <dbReference type="ARBA" id="ARBA00023326"/>
    </source>
</evidence>
<dbReference type="PANTHER" id="PTHR43730">
    <property type="entry name" value="BETA-MANNOSIDASE"/>
    <property type="match status" value="1"/>
</dbReference>
<dbReference type="Gene3D" id="3.20.20.80">
    <property type="entry name" value="Glycosidases"/>
    <property type="match status" value="1"/>
</dbReference>
<protein>
    <recommendedName>
        <fullName evidence="9">Beta-mannosidase B</fullName>
        <ecNumber evidence="3">3.2.1.25</ecNumber>
    </recommendedName>
    <alternativeName>
        <fullName evidence="10">Mannanase B</fullName>
    </alternativeName>
</protein>
<evidence type="ECO:0000256" key="10">
    <source>
        <dbReference type="ARBA" id="ARBA00041614"/>
    </source>
</evidence>
<evidence type="ECO:0000256" key="8">
    <source>
        <dbReference type="ARBA" id="ARBA00038429"/>
    </source>
</evidence>
<organism evidence="14 15">
    <name type="scientific">Lasallia pustulata</name>
    <dbReference type="NCBI Taxonomy" id="136370"/>
    <lineage>
        <taxon>Eukaryota</taxon>
        <taxon>Fungi</taxon>
        <taxon>Dikarya</taxon>
        <taxon>Ascomycota</taxon>
        <taxon>Pezizomycotina</taxon>
        <taxon>Lecanoromycetes</taxon>
        <taxon>OSLEUM clade</taxon>
        <taxon>Umbilicariomycetidae</taxon>
        <taxon>Umbilicariales</taxon>
        <taxon>Umbilicariaceae</taxon>
        <taxon>Lasallia</taxon>
    </lineage>
</organism>
<keyword evidence="4 14" id="KW-0378">Hydrolase</keyword>
<dbReference type="EMBL" id="VXIT01000002">
    <property type="protein sequence ID" value="KAA6415183.1"/>
    <property type="molecule type" value="Genomic_DNA"/>
</dbReference>
<dbReference type="SUPFAM" id="SSF49785">
    <property type="entry name" value="Galactose-binding domain-like"/>
    <property type="match status" value="1"/>
</dbReference>
<dbReference type="Pfam" id="PF17786">
    <property type="entry name" value="Mannosidase_ig"/>
    <property type="match status" value="1"/>
</dbReference>
<evidence type="ECO:0000256" key="1">
    <source>
        <dbReference type="ARBA" id="ARBA00000829"/>
    </source>
</evidence>
<dbReference type="Pfam" id="PF00703">
    <property type="entry name" value="Glyco_hydro_2"/>
    <property type="match status" value="1"/>
</dbReference>
<dbReference type="Pfam" id="PF22666">
    <property type="entry name" value="Glyco_hydro_2_N2"/>
    <property type="match status" value="1"/>
</dbReference>